<reference evidence="4 5" key="1">
    <citation type="submission" date="2018-10" db="EMBL/GenBank/DDBJ databases">
        <title>Genomic Encyclopedia of Archaeal and Bacterial Type Strains, Phase II (KMG-II): from individual species to whole genera.</title>
        <authorList>
            <person name="Goeker M."/>
        </authorList>
    </citation>
    <scope>NUCLEOTIDE SEQUENCE [LARGE SCALE GENOMIC DNA]</scope>
    <source>
        <strain evidence="4 5">NSB1</strain>
    </source>
</reference>
<name>A0A495WF23_9BACT</name>
<dbReference type="Proteomes" id="UP000269493">
    <property type="component" value="Unassembled WGS sequence"/>
</dbReference>
<evidence type="ECO:0000259" key="2">
    <source>
        <dbReference type="Pfam" id="PF14220"/>
    </source>
</evidence>
<organism evidence="4 5">
    <name type="scientific">Coprobacter fastidiosus NSB1 = JCM 33896</name>
    <dbReference type="NCBI Taxonomy" id="1349822"/>
    <lineage>
        <taxon>Bacteria</taxon>
        <taxon>Pseudomonadati</taxon>
        <taxon>Bacteroidota</taxon>
        <taxon>Bacteroidia</taxon>
        <taxon>Bacteroidales</taxon>
        <taxon>Barnesiellaceae</taxon>
        <taxon>Coprobacter</taxon>
    </lineage>
</organism>
<dbReference type="InterPro" id="IPR028921">
    <property type="entry name" value="NTF2_fold_dom"/>
</dbReference>
<dbReference type="OrthoDB" id="1191296at2"/>
<dbReference type="Pfam" id="PF14220">
    <property type="entry name" value="DUF4329"/>
    <property type="match status" value="1"/>
</dbReference>
<dbReference type="Pfam" id="PF15631">
    <property type="entry name" value="Imm-NTF2-2"/>
    <property type="match status" value="1"/>
</dbReference>
<protein>
    <submittedName>
        <fullName evidence="4">Uncharacterized protein DUF4329</fullName>
    </submittedName>
</protein>
<dbReference type="EMBL" id="RBXN01000002">
    <property type="protein sequence ID" value="RKT59919.1"/>
    <property type="molecule type" value="Genomic_DNA"/>
</dbReference>
<evidence type="ECO:0000259" key="3">
    <source>
        <dbReference type="Pfam" id="PF15631"/>
    </source>
</evidence>
<keyword evidence="1" id="KW-0472">Membrane</keyword>
<comment type="caution">
    <text evidence="4">The sequence shown here is derived from an EMBL/GenBank/DDBJ whole genome shotgun (WGS) entry which is preliminary data.</text>
</comment>
<evidence type="ECO:0000313" key="4">
    <source>
        <dbReference type="EMBL" id="RKT59919.1"/>
    </source>
</evidence>
<feature type="transmembrane region" description="Helical" evidence="1">
    <location>
        <begin position="116"/>
        <end position="133"/>
    </location>
</feature>
<keyword evidence="5" id="KW-1185">Reference proteome</keyword>
<keyword evidence="1" id="KW-1133">Transmembrane helix</keyword>
<accession>A0A495WF23</accession>
<keyword evidence="1" id="KW-0812">Transmembrane</keyword>
<feature type="domain" description="NTF2 fold" evidence="3">
    <location>
        <begin position="182"/>
        <end position="247"/>
    </location>
</feature>
<evidence type="ECO:0000313" key="5">
    <source>
        <dbReference type="Proteomes" id="UP000269493"/>
    </source>
</evidence>
<gene>
    <name evidence="4" type="ORF">BC742_0846</name>
</gene>
<feature type="domain" description="DUF4329" evidence="2">
    <location>
        <begin position="16"/>
        <end position="72"/>
    </location>
</feature>
<sequence>MRIVLITQLDFLLTKKTIKAQIHSHGRFEEGYDNNNFSNGDKWVYYNAGIDGFLTTPDGSLKKYNVRTAKVNVISEDLPSDPKDPERKNQVNPIDVPKIKEKSLYTKKYHMKKNRFIFRIILCSIGLCFWGCFSEENRENKVTGQLETQQDYIPNDSLSLSEYSSVHGFMPEDGLIPTAELAIQVAELVLKNIYGSENIEEQKPFFINLKNDIWIIEGNLDDGYYGGVAHIEIRKNNGEILKVIHGK</sequence>
<proteinExistence type="predicted"/>
<dbReference type="InterPro" id="IPR025479">
    <property type="entry name" value="DUF4329"/>
</dbReference>
<dbReference type="AlphaFoldDB" id="A0A495WF23"/>
<evidence type="ECO:0000256" key="1">
    <source>
        <dbReference type="SAM" id="Phobius"/>
    </source>
</evidence>